<sequence>MQITDEEKKSMAARKKLTQDELRDLIGILIDAPAQGSGNTNSGNTSRIFFENLDIVARITGLDRECLERSKNILTVLSCPYPANVEKVKQRTVNEDLFKRLLLNSDPLLSLSRSVREKKRSDLSDKVKNLLILDEDA</sequence>
<dbReference type="EMBL" id="CM056743">
    <property type="protein sequence ID" value="KAJ8671970.1"/>
    <property type="molecule type" value="Genomic_DNA"/>
</dbReference>
<comment type="caution">
    <text evidence="1">The sequence shown here is derived from an EMBL/GenBank/DDBJ whole genome shotgun (WGS) entry which is preliminary data.</text>
</comment>
<reference evidence="1" key="1">
    <citation type="submission" date="2023-04" db="EMBL/GenBank/DDBJ databases">
        <title>A chromosome-level genome assembly of the parasitoid wasp Eretmocerus hayati.</title>
        <authorList>
            <person name="Zhong Y."/>
            <person name="Liu S."/>
            <person name="Liu Y."/>
        </authorList>
    </citation>
    <scope>NUCLEOTIDE SEQUENCE</scope>
    <source>
        <strain evidence="1">ZJU_SS_LIU_2023</strain>
    </source>
</reference>
<keyword evidence="2" id="KW-1185">Reference proteome</keyword>
<dbReference type="Proteomes" id="UP001239111">
    <property type="component" value="Chromosome 3"/>
</dbReference>
<accession>A0ACC2NQZ5</accession>
<evidence type="ECO:0000313" key="1">
    <source>
        <dbReference type="EMBL" id="KAJ8671970.1"/>
    </source>
</evidence>
<evidence type="ECO:0000313" key="2">
    <source>
        <dbReference type="Proteomes" id="UP001239111"/>
    </source>
</evidence>
<gene>
    <name evidence="1" type="ORF">QAD02_003229</name>
</gene>
<protein>
    <submittedName>
        <fullName evidence="1">Uncharacterized protein</fullName>
    </submittedName>
</protein>
<name>A0ACC2NQZ5_9HYME</name>
<organism evidence="1 2">
    <name type="scientific">Eretmocerus hayati</name>
    <dbReference type="NCBI Taxonomy" id="131215"/>
    <lineage>
        <taxon>Eukaryota</taxon>
        <taxon>Metazoa</taxon>
        <taxon>Ecdysozoa</taxon>
        <taxon>Arthropoda</taxon>
        <taxon>Hexapoda</taxon>
        <taxon>Insecta</taxon>
        <taxon>Pterygota</taxon>
        <taxon>Neoptera</taxon>
        <taxon>Endopterygota</taxon>
        <taxon>Hymenoptera</taxon>
        <taxon>Apocrita</taxon>
        <taxon>Proctotrupomorpha</taxon>
        <taxon>Chalcidoidea</taxon>
        <taxon>Aphelinidae</taxon>
        <taxon>Aphelininae</taxon>
        <taxon>Eretmocerus</taxon>
    </lineage>
</organism>
<proteinExistence type="predicted"/>